<name>A0A1V9FBM6_9BACT</name>
<dbReference type="EMBL" id="LWBP01000205">
    <property type="protein sequence ID" value="OQP55764.1"/>
    <property type="molecule type" value="Genomic_DNA"/>
</dbReference>
<gene>
    <name evidence="1" type="ORF">A4R26_27065</name>
</gene>
<protein>
    <submittedName>
        <fullName evidence="1">Uncharacterized protein</fullName>
    </submittedName>
</protein>
<evidence type="ECO:0000313" key="2">
    <source>
        <dbReference type="Proteomes" id="UP000192276"/>
    </source>
</evidence>
<sequence>MTLVDLTNQEVLKDLTTIEFVGGFIDLQNDYMCTDIDYRPETKSLVFTFKACVAGNEKKLLSLVFENATVSTLKGGGFGN</sequence>
<organism evidence="1 2">
    <name type="scientific">Niastella populi</name>
    <dbReference type="NCBI Taxonomy" id="550983"/>
    <lineage>
        <taxon>Bacteria</taxon>
        <taxon>Pseudomonadati</taxon>
        <taxon>Bacteroidota</taxon>
        <taxon>Chitinophagia</taxon>
        <taxon>Chitinophagales</taxon>
        <taxon>Chitinophagaceae</taxon>
        <taxon>Niastella</taxon>
    </lineage>
</organism>
<dbReference type="RefSeq" id="WP_081169169.1">
    <property type="nucleotide sequence ID" value="NZ_LWBP01000205.1"/>
</dbReference>
<comment type="caution">
    <text evidence="1">The sequence shown here is derived from an EMBL/GenBank/DDBJ whole genome shotgun (WGS) entry which is preliminary data.</text>
</comment>
<accession>A0A1V9FBM6</accession>
<evidence type="ECO:0000313" key="1">
    <source>
        <dbReference type="EMBL" id="OQP55764.1"/>
    </source>
</evidence>
<proteinExistence type="predicted"/>
<reference evidence="2" key="1">
    <citation type="submission" date="2016-04" db="EMBL/GenBank/DDBJ databases">
        <authorList>
            <person name="Chen L."/>
            <person name="Zhuang W."/>
            <person name="Wang G."/>
        </authorList>
    </citation>
    <scope>NUCLEOTIDE SEQUENCE [LARGE SCALE GENOMIC DNA]</scope>
    <source>
        <strain evidence="2">208</strain>
    </source>
</reference>
<keyword evidence="2" id="KW-1185">Reference proteome</keyword>
<dbReference type="Proteomes" id="UP000192276">
    <property type="component" value="Unassembled WGS sequence"/>
</dbReference>
<dbReference type="AlphaFoldDB" id="A0A1V9FBM6"/>